<name>A0A1S8A6K4_ROSNE</name>
<gene>
    <name evidence="2" type="ORF">SAMD00023353_1100820</name>
</gene>
<evidence type="ECO:0000313" key="2">
    <source>
        <dbReference type="EMBL" id="GAW25691.1"/>
    </source>
</evidence>
<evidence type="ECO:0000259" key="1">
    <source>
        <dbReference type="Pfam" id="PF26640"/>
    </source>
</evidence>
<dbReference type="PANTHER" id="PTHR10622:SF10">
    <property type="entry name" value="HET DOMAIN-CONTAINING PROTEIN"/>
    <property type="match status" value="1"/>
</dbReference>
<evidence type="ECO:0000313" key="3">
    <source>
        <dbReference type="Proteomes" id="UP000054516"/>
    </source>
</evidence>
<dbReference type="OrthoDB" id="20872at2759"/>
<reference evidence="2" key="1">
    <citation type="submission" date="2016-03" db="EMBL/GenBank/DDBJ databases">
        <title>Draft genome sequence of Rosellinia necatrix.</title>
        <authorList>
            <person name="Kanematsu S."/>
        </authorList>
    </citation>
    <scope>NUCLEOTIDE SEQUENCE [LARGE SCALE GENOMIC DNA]</scope>
    <source>
        <strain evidence="2">W97</strain>
    </source>
</reference>
<accession>A0A1S8A6K4</accession>
<sequence>MFQWYHSAAVCYAYLFDVQDDIGLNLARSYWVTRGWTLQELIAPNEVIFFSSEWQVLGTRSALSAQISTITRIQEPFLLGQSLNEASIAQRMSWAAGRDTSREEDEAYCLLGIFDVNMPLIYGEGRKAFRRLQEILTREYPEDHSLFAWGKIASQISGRVSHIEQIWGSKAIKYRPDKATKSFPGLFAESPGDFRDSGDIVLAPDANFFFSYENRAVGVLAFVGKAVEAKMPLSREGRMALHLDGLPIGKPSGSKSAKQ</sequence>
<dbReference type="PANTHER" id="PTHR10622">
    <property type="entry name" value="HET DOMAIN-CONTAINING PROTEIN"/>
    <property type="match status" value="1"/>
</dbReference>
<feature type="domain" description="DUF8212" evidence="1">
    <location>
        <begin position="127"/>
        <end position="211"/>
    </location>
</feature>
<dbReference type="InterPro" id="IPR058525">
    <property type="entry name" value="DUF8212"/>
</dbReference>
<organism evidence="2">
    <name type="scientific">Rosellinia necatrix</name>
    <name type="common">White root-rot fungus</name>
    <dbReference type="NCBI Taxonomy" id="77044"/>
    <lineage>
        <taxon>Eukaryota</taxon>
        <taxon>Fungi</taxon>
        <taxon>Dikarya</taxon>
        <taxon>Ascomycota</taxon>
        <taxon>Pezizomycotina</taxon>
        <taxon>Sordariomycetes</taxon>
        <taxon>Xylariomycetidae</taxon>
        <taxon>Xylariales</taxon>
        <taxon>Xylariaceae</taxon>
        <taxon>Rosellinia</taxon>
    </lineage>
</organism>
<dbReference type="AlphaFoldDB" id="A0A1S8A6K4"/>
<dbReference type="OMA" id="REYPEDH"/>
<proteinExistence type="predicted"/>
<dbReference type="STRING" id="77044.A0A1S8A6K4"/>
<dbReference type="Proteomes" id="UP000054516">
    <property type="component" value="Unassembled WGS sequence"/>
</dbReference>
<dbReference type="Pfam" id="PF26640">
    <property type="entry name" value="DUF8212"/>
    <property type="match status" value="1"/>
</dbReference>
<keyword evidence="3" id="KW-1185">Reference proteome</keyword>
<protein>
    <submittedName>
        <fullName evidence="2">Putative vegetative incompatibility protein HET-E-1</fullName>
    </submittedName>
</protein>
<dbReference type="EMBL" id="DF977456">
    <property type="protein sequence ID" value="GAW25691.1"/>
    <property type="molecule type" value="Genomic_DNA"/>
</dbReference>